<evidence type="ECO:0000313" key="2">
    <source>
        <dbReference type="Proteomes" id="UP001172680"/>
    </source>
</evidence>
<dbReference type="EMBL" id="JAPDRP010000006">
    <property type="protein sequence ID" value="KAJ9646539.1"/>
    <property type="molecule type" value="Genomic_DNA"/>
</dbReference>
<accession>A0ACC2ZHF6</accession>
<proteinExistence type="predicted"/>
<keyword evidence="2" id="KW-1185">Reference proteome</keyword>
<protein>
    <submittedName>
        <fullName evidence="1">Uncharacterized protein</fullName>
    </submittedName>
</protein>
<name>A0ACC2ZHF6_9PEZI</name>
<gene>
    <name evidence="1" type="ORF">H2199_002588</name>
</gene>
<organism evidence="1 2">
    <name type="scientific">Coniosporium tulheliwenetii</name>
    <dbReference type="NCBI Taxonomy" id="3383036"/>
    <lineage>
        <taxon>Eukaryota</taxon>
        <taxon>Fungi</taxon>
        <taxon>Dikarya</taxon>
        <taxon>Ascomycota</taxon>
        <taxon>Pezizomycotina</taxon>
        <taxon>Dothideomycetes</taxon>
        <taxon>Dothideomycetes incertae sedis</taxon>
        <taxon>Coniosporium</taxon>
    </lineage>
</organism>
<comment type="caution">
    <text evidence="1">The sequence shown here is derived from an EMBL/GenBank/DDBJ whole genome shotgun (WGS) entry which is preliminary data.</text>
</comment>
<sequence length="449" mass="51224">MASTLKTTLPLTFGIELEAIFAFHESRLQNHLDKHHPDTKIVKDTHCNTEPGSTEQSDGYTSWSLQEADKNPTTQGPIDEHCGEVSRLRQYHEEPLELARNVICQATGNEGMRVHYTADYTKQADYSAWSISNDSSLNGLTKQALMEAFNDRIPTLEAANDWDSSGVELISPPYADIAHARDEISTILSSLRGTSSSDYGATVSTICGMHVHIGLPNNEPFTITTLQHLAYLLVVYEEEISQLHEPQRHQAAEEIITNRENFLHDGCAEPVERIIINPETGKRERKQFVPIFKPLEEIRASLFETVDAAPQPLERLLGFMGRHRAHIVNFSGLVREGRPNTVEFRQHAGTLDPQDVFWWVKFCTGLVQLAHRYTMTGEECPVSDWEDKIDIEDLFEAIQFPEEGKEYFRKRMETYTPNAPKRIGYWEEWVDWDAEYELSRCDSPIGNSW</sequence>
<reference evidence="1" key="1">
    <citation type="submission" date="2022-10" db="EMBL/GenBank/DDBJ databases">
        <title>Culturing micro-colonial fungi from biological soil crusts in the Mojave desert and describing Neophaeococcomyces mojavensis, and introducing the new genera and species Taxawa tesnikishii.</title>
        <authorList>
            <person name="Kurbessoian T."/>
            <person name="Stajich J.E."/>
        </authorList>
    </citation>
    <scope>NUCLEOTIDE SEQUENCE</scope>
    <source>
        <strain evidence="1">JES_115</strain>
    </source>
</reference>
<evidence type="ECO:0000313" key="1">
    <source>
        <dbReference type="EMBL" id="KAJ9646539.1"/>
    </source>
</evidence>
<dbReference type="Proteomes" id="UP001172680">
    <property type="component" value="Unassembled WGS sequence"/>
</dbReference>